<dbReference type="InterPro" id="IPR025638">
    <property type="entry name" value="DUF4336"/>
</dbReference>
<dbReference type="SUPFAM" id="SSF56281">
    <property type="entry name" value="Metallo-hydrolase/oxidoreductase"/>
    <property type="match status" value="1"/>
</dbReference>
<dbReference type="PANTHER" id="PTHR33835:SF1">
    <property type="entry name" value="METALLO-BETA-LACTAMASE DOMAIN-CONTAINING PROTEIN"/>
    <property type="match status" value="1"/>
</dbReference>
<evidence type="ECO:0000313" key="1">
    <source>
        <dbReference type="EMBL" id="TFU03370.1"/>
    </source>
</evidence>
<reference evidence="1 2" key="1">
    <citation type="submission" date="2019-02" db="EMBL/GenBank/DDBJ databases">
        <title>Polymorphobacter sp. isolated from the lake at the Tibet of China.</title>
        <authorList>
            <person name="Li A."/>
        </authorList>
    </citation>
    <scope>NUCLEOTIDE SEQUENCE [LARGE SCALE GENOMIC DNA]</scope>
    <source>
        <strain evidence="1 2">DJ1R-1</strain>
    </source>
</reference>
<evidence type="ECO:0000313" key="2">
    <source>
        <dbReference type="Proteomes" id="UP000297737"/>
    </source>
</evidence>
<accession>A0A4Y9ENS4</accession>
<gene>
    <name evidence="1" type="ORF">EUV02_09325</name>
</gene>
<sequence>MLHRFGPSIWISDGPEAVVAGFRYPTRMAVIRLSDGTLFIWSPVALSVPLRAAVDALGPVAHVVAPNSLHHLHLGDWQAAYPTARLYAAPGLSRKRKDIAFAAEIGDTPPPGWAGDIDQVAVRGNLITTEVVFFHRASATVLFTDLLQQFPHGWFGGWRALVARLDGMVGDEPRVPNKFRRAFVNRAAARVAVRRIVAWPAERLLAAHAPPVGSGAQALIARAFAWLRP</sequence>
<dbReference type="AlphaFoldDB" id="A0A4Y9ENS4"/>
<proteinExistence type="predicted"/>
<dbReference type="PANTHER" id="PTHR33835">
    <property type="entry name" value="YALI0C07656P"/>
    <property type="match status" value="1"/>
</dbReference>
<dbReference type="RefSeq" id="WP_135245962.1">
    <property type="nucleotide sequence ID" value="NZ_SIHO01000002.1"/>
</dbReference>
<dbReference type="EMBL" id="SIHO01000002">
    <property type="protein sequence ID" value="TFU03370.1"/>
    <property type="molecule type" value="Genomic_DNA"/>
</dbReference>
<protein>
    <submittedName>
        <fullName evidence="1">DUF4336 domain-containing protein</fullName>
    </submittedName>
</protein>
<dbReference type="InterPro" id="IPR036866">
    <property type="entry name" value="RibonucZ/Hydroxyglut_hydro"/>
</dbReference>
<comment type="caution">
    <text evidence="1">The sequence shown here is derived from an EMBL/GenBank/DDBJ whole genome shotgun (WGS) entry which is preliminary data.</text>
</comment>
<dbReference type="Pfam" id="PF14234">
    <property type="entry name" value="DUF4336"/>
    <property type="match status" value="1"/>
</dbReference>
<organism evidence="1 2">
    <name type="scientific">Glacieibacterium arshaanense</name>
    <dbReference type="NCBI Taxonomy" id="2511025"/>
    <lineage>
        <taxon>Bacteria</taxon>
        <taxon>Pseudomonadati</taxon>
        <taxon>Pseudomonadota</taxon>
        <taxon>Alphaproteobacteria</taxon>
        <taxon>Sphingomonadales</taxon>
        <taxon>Sphingosinicellaceae</taxon>
        <taxon>Glacieibacterium</taxon>
    </lineage>
</organism>
<keyword evidence="2" id="KW-1185">Reference proteome</keyword>
<name>A0A4Y9ENS4_9SPHN</name>
<dbReference type="OrthoDB" id="450111at2"/>
<dbReference type="Proteomes" id="UP000297737">
    <property type="component" value="Unassembled WGS sequence"/>
</dbReference>